<dbReference type="RefSeq" id="WP_259539418.1">
    <property type="nucleotide sequence ID" value="NZ_JANLCJ010000004.1"/>
</dbReference>
<proteinExistence type="predicted"/>
<dbReference type="PANTHER" id="PTHR13789:SF268">
    <property type="entry name" value="5-METHYLPHENAZINE-1-CARBOXYLATE 1-MONOOXYGENASE"/>
    <property type="match status" value="1"/>
</dbReference>
<dbReference type="Proteomes" id="UP001165586">
    <property type="component" value="Unassembled WGS sequence"/>
</dbReference>
<dbReference type="InterPro" id="IPR002938">
    <property type="entry name" value="FAD-bd"/>
</dbReference>
<evidence type="ECO:0000313" key="5">
    <source>
        <dbReference type="Proteomes" id="UP001165586"/>
    </source>
</evidence>
<dbReference type="Pfam" id="PF01494">
    <property type="entry name" value="FAD_binding_3"/>
    <property type="match status" value="2"/>
</dbReference>
<keyword evidence="1" id="KW-0560">Oxidoreductase</keyword>
<evidence type="ECO:0000259" key="3">
    <source>
        <dbReference type="Pfam" id="PF01494"/>
    </source>
</evidence>
<evidence type="ECO:0000256" key="1">
    <source>
        <dbReference type="ARBA" id="ARBA00023002"/>
    </source>
</evidence>
<dbReference type="InterPro" id="IPR036188">
    <property type="entry name" value="FAD/NAD-bd_sf"/>
</dbReference>
<protein>
    <submittedName>
        <fullName evidence="4">Flavin-dependent oxidoreductase</fullName>
    </submittedName>
</protein>
<evidence type="ECO:0000313" key="4">
    <source>
        <dbReference type="EMBL" id="MCS5734554.1"/>
    </source>
</evidence>
<dbReference type="SUPFAM" id="SSF54373">
    <property type="entry name" value="FAD-linked reductases, C-terminal domain"/>
    <property type="match status" value="1"/>
</dbReference>
<organism evidence="4 5">
    <name type="scientific">Herbiconiux daphne</name>
    <dbReference type="NCBI Taxonomy" id="2970914"/>
    <lineage>
        <taxon>Bacteria</taxon>
        <taxon>Bacillati</taxon>
        <taxon>Actinomycetota</taxon>
        <taxon>Actinomycetes</taxon>
        <taxon>Micrococcales</taxon>
        <taxon>Microbacteriaceae</taxon>
        <taxon>Herbiconiux</taxon>
    </lineage>
</organism>
<evidence type="ECO:0000256" key="2">
    <source>
        <dbReference type="ARBA" id="ARBA00023033"/>
    </source>
</evidence>
<keyword evidence="2" id="KW-0503">Monooxygenase</keyword>
<dbReference type="PRINTS" id="PR00420">
    <property type="entry name" value="RNGMNOXGNASE"/>
</dbReference>
<accession>A0ABT2H3R3</accession>
<gene>
    <name evidence="4" type="ORF">N1032_12470</name>
</gene>
<dbReference type="NCBIfam" id="NF005720">
    <property type="entry name" value="PRK07538.1"/>
    <property type="match status" value="1"/>
</dbReference>
<reference evidence="4" key="1">
    <citation type="submission" date="2022-08" db="EMBL/GenBank/DDBJ databases">
        <authorList>
            <person name="Deng Y."/>
            <person name="Han X.-F."/>
            <person name="Zhang Y.-Q."/>
        </authorList>
    </citation>
    <scope>NUCLEOTIDE SEQUENCE</scope>
    <source>
        <strain evidence="4">CPCC 203386</strain>
    </source>
</reference>
<sequence length="419" mass="46079">MDESRVLIIGGGIGGLVLALELHAAGIPCTVFEAAPELRPLGVGVNILPHAAGVLDRLGLTEAMRSIAVETRESAFYNRFGQEIVTEPAGRFAGHEHYQFSVHRGEFQMMLYRTAVERLGADAVRLDHALTGFEQDDDRVVARFRSIATGEERAEVTGRALIGCDGIHSVVRRQLHPEEGRPRYSGIKMWRGTTVWSPILSGATMVRAGWLQGGKLVIYPIRDDVDGRGGQLVNWVAELESPFEADRSWGARGNPDEFLPAFADWHFDWLDVPALLAGADDVFEFPMVDQDPLEWWGTGRVTLLGDAAHPMVPRGSNGAGQAILDGPALRQRLEQIPDAREALAAYELVRRPATTAVVLMNRENPPDAILREVWERTGDRPFENVDDVISADELASISGAYRTVVGLDHRETLPDVSNK</sequence>
<name>A0ABT2H3R3_9MICO</name>
<dbReference type="Gene3D" id="3.50.50.60">
    <property type="entry name" value="FAD/NAD(P)-binding domain"/>
    <property type="match status" value="1"/>
</dbReference>
<feature type="domain" description="FAD-binding" evidence="3">
    <location>
        <begin position="4"/>
        <end position="177"/>
    </location>
</feature>
<dbReference type="EMBL" id="JANLCJ010000004">
    <property type="protein sequence ID" value="MCS5734554.1"/>
    <property type="molecule type" value="Genomic_DNA"/>
</dbReference>
<keyword evidence="5" id="KW-1185">Reference proteome</keyword>
<feature type="domain" description="FAD-binding" evidence="3">
    <location>
        <begin position="294"/>
        <end position="358"/>
    </location>
</feature>
<dbReference type="PANTHER" id="PTHR13789">
    <property type="entry name" value="MONOOXYGENASE"/>
    <property type="match status" value="1"/>
</dbReference>
<comment type="caution">
    <text evidence="4">The sequence shown here is derived from an EMBL/GenBank/DDBJ whole genome shotgun (WGS) entry which is preliminary data.</text>
</comment>
<dbReference type="InterPro" id="IPR050493">
    <property type="entry name" value="FAD-dep_Monooxygenase_BioMet"/>
</dbReference>
<dbReference type="SUPFAM" id="SSF51905">
    <property type="entry name" value="FAD/NAD(P)-binding domain"/>
    <property type="match status" value="1"/>
</dbReference>
<dbReference type="Gene3D" id="3.30.9.30">
    <property type="match status" value="1"/>
</dbReference>